<dbReference type="PRINTS" id="PR00348">
    <property type="entry name" value="UBIQUITIN"/>
</dbReference>
<evidence type="ECO:0000256" key="3">
    <source>
        <dbReference type="ARBA" id="ARBA00004496"/>
    </source>
</evidence>
<evidence type="ECO:0000313" key="15">
    <source>
        <dbReference type="Proteomes" id="UP000002277"/>
    </source>
</evidence>
<evidence type="ECO:0000259" key="13">
    <source>
        <dbReference type="PROSITE" id="PS50053"/>
    </source>
</evidence>
<feature type="region of interest" description="Disordered" evidence="12">
    <location>
        <begin position="155"/>
        <end position="179"/>
    </location>
</feature>
<reference evidence="14" key="3">
    <citation type="submission" date="2025-09" db="UniProtKB">
        <authorList>
            <consortium name="Ensembl"/>
        </authorList>
    </citation>
    <scope>IDENTIFICATION</scope>
</reference>
<keyword evidence="6" id="KW-1017">Isopeptide bond</keyword>
<reference evidence="14" key="2">
    <citation type="submission" date="2025-08" db="UniProtKB">
        <authorList>
            <consortium name="Ensembl"/>
        </authorList>
    </citation>
    <scope>IDENTIFICATION</scope>
</reference>
<feature type="domain" description="Ubiquitin-like" evidence="13">
    <location>
        <begin position="77"/>
        <end position="137"/>
    </location>
</feature>
<dbReference type="InterPro" id="IPR019956">
    <property type="entry name" value="Ubiquitin_dom"/>
</dbReference>
<dbReference type="Gene3D" id="3.10.20.90">
    <property type="entry name" value="Phosphatidylinositol 3-kinase Catalytic Subunit, Chain A, domain 1"/>
    <property type="match status" value="2"/>
</dbReference>
<reference evidence="14 15" key="1">
    <citation type="journal article" date="2005" name="Nature">
        <title>Initial sequence of the chimpanzee genome and comparison with the human genome.</title>
        <authorList>
            <consortium name="Chimpanzee sequencing and analysis consortium"/>
        </authorList>
    </citation>
    <scope>NUCLEOTIDE SEQUENCE [LARGE SCALE GENOMIC DNA]</scope>
</reference>
<dbReference type="EMBL" id="AACZ04070226">
    <property type="status" value="NOT_ANNOTATED_CDS"/>
    <property type="molecule type" value="Genomic_DNA"/>
</dbReference>
<keyword evidence="8" id="KW-1000">Mitochondrion outer membrane</keyword>
<dbReference type="PANTHER" id="PTHR10666">
    <property type="entry name" value="UBIQUITIN"/>
    <property type="match status" value="1"/>
</dbReference>
<evidence type="ECO:0000256" key="1">
    <source>
        <dbReference type="ARBA" id="ARBA00004123"/>
    </source>
</evidence>
<evidence type="ECO:0000256" key="11">
    <source>
        <dbReference type="ARBA" id="ARBA00023242"/>
    </source>
</evidence>
<dbReference type="GO" id="GO:0005634">
    <property type="term" value="C:nucleus"/>
    <property type="evidence" value="ECO:0007669"/>
    <property type="project" value="UniProtKB-SubCell"/>
</dbReference>
<evidence type="ECO:0000256" key="7">
    <source>
        <dbReference type="ARBA" id="ARBA00022765"/>
    </source>
</evidence>
<keyword evidence="5" id="KW-0963">Cytoplasm</keyword>
<dbReference type="GeneTree" id="ENSGT00940000163900"/>
<keyword evidence="9" id="KW-0832">Ubl conjugation</keyword>
<comment type="subcellular location">
    <subcellularLocation>
        <location evidence="3">Cytoplasm</location>
    </subcellularLocation>
    <subcellularLocation>
        <location evidence="2">Mitochondrion outer membrane</location>
        <topology evidence="2">Peripheral membrane protein</topology>
    </subcellularLocation>
    <subcellularLocation>
        <location evidence="1">Nucleus</location>
    </subcellularLocation>
</comment>
<keyword evidence="10" id="KW-0496">Mitochondrion</keyword>
<proteinExistence type="inferred from homology"/>
<dbReference type="InterPro" id="IPR000626">
    <property type="entry name" value="Ubiquitin-like_dom"/>
</dbReference>
<accession>A0A2I3RKC0</accession>
<name>A0A2I3RKC0_PANTR</name>
<organism evidence="14 15">
    <name type="scientific">Pan troglodytes</name>
    <name type="common">Chimpanzee</name>
    <dbReference type="NCBI Taxonomy" id="9598"/>
    <lineage>
        <taxon>Eukaryota</taxon>
        <taxon>Metazoa</taxon>
        <taxon>Chordata</taxon>
        <taxon>Craniata</taxon>
        <taxon>Vertebrata</taxon>
        <taxon>Euteleostomi</taxon>
        <taxon>Mammalia</taxon>
        <taxon>Eutheria</taxon>
        <taxon>Euarchontoglires</taxon>
        <taxon>Primates</taxon>
        <taxon>Haplorrhini</taxon>
        <taxon>Catarrhini</taxon>
        <taxon>Hominidae</taxon>
        <taxon>Pan</taxon>
    </lineage>
</organism>
<dbReference type="InterPro" id="IPR050158">
    <property type="entry name" value="Ubiquitin_ubiquitin-like"/>
</dbReference>
<keyword evidence="8" id="KW-0472">Membrane</keyword>
<evidence type="ECO:0000256" key="5">
    <source>
        <dbReference type="ARBA" id="ARBA00022490"/>
    </source>
</evidence>
<dbReference type="PROSITE" id="PS50053">
    <property type="entry name" value="UBIQUITIN_2"/>
    <property type="match status" value="2"/>
</dbReference>
<dbReference type="InterPro" id="IPR019954">
    <property type="entry name" value="Ubiquitin_CS"/>
</dbReference>
<dbReference type="Bgee" id="ENSPTRG00000030043">
    <property type="expression patterns" value="Expressed in lung and 21 other cell types or tissues"/>
</dbReference>
<evidence type="ECO:0000256" key="10">
    <source>
        <dbReference type="ARBA" id="ARBA00023128"/>
    </source>
</evidence>
<evidence type="ECO:0000256" key="9">
    <source>
        <dbReference type="ARBA" id="ARBA00022843"/>
    </source>
</evidence>
<dbReference type="FunFam" id="3.10.20.90:FF:000160">
    <property type="entry name" value="Polyubiquitin-C"/>
    <property type="match status" value="1"/>
</dbReference>
<dbReference type="InterPro" id="IPR029071">
    <property type="entry name" value="Ubiquitin-like_domsf"/>
</dbReference>
<evidence type="ECO:0000256" key="4">
    <source>
        <dbReference type="ARBA" id="ARBA00008430"/>
    </source>
</evidence>
<evidence type="ECO:0000256" key="12">
    <source>
        <dbReference type="SAM" id="MobiDB-lite"/>
    </source>
</evidence>
<keyword evidence="11" id="KW-0539">Nucleus</keyword>
<dbReference type="FunFam" id="3.10.20.90:FF:000158">
    <property type="entry name" value="Polyubiquitin 5"/>
    <property type="match status" value="1"/>
</dbReference>
<dbReference type="SMART" id="SM00213">
    <property type="entry name" value="UBQ"/>
    <property type="match status" value="2"/>
</dbReference>
<evidence type="ECO:0000256" key="2">
    <source>
        <dbReference type="ARBA" id="ARBA00004450"/>
    </source>
</evidence>
<keyword evidence="15" id="KW-1185">Reference proteome</keyword>
<keyword evidence="7" id="KW-0013">ADP-ribosylation</keyword>
<dbReference type="AlphaFoldDB" id="A0A2I3RKC0"/>
<dbReference type="PROSITE" id="PS00299">
    <property type="entry name" value="UBIQUITIN_1"/>
    <property type="match status" value="1"/>
</dbReference>
<dbReference type="CDD" id="cd01803">
    <property type="entry name" value="Ubl_ubiquitin"/>
    <property type="match status" value="1"/>
</dbReference>
<dbReference type="SUPFAM" id="SSF54236">
    <property type="entry name" value="Ubiquitin-like"/>
    <property type="match status" value="2"/>
</dbReference>
<dbReference type="Pfam" id="PF00240">
    <property type="entry name" value="ubiquitin"/>
    <property type="match status" value="2"/>
</dbReference>
<dbReference type="GO" id="GO:0005741">
    <property type="term" value="C:mitochondrial outer membrane"/>
    <property type="evidence" value="ECO:0007669"/>
    <property type="project" value="UniProtKB-SubCell"/>
</dbReference>
<dbReference type="Proteomes" id="UP000002277">
    <property type="component" value="Chromosome 12"/>
</dbReference>
<comment type="similarity">
    <text evidence="4">Belongs to the ubiquitin family.</text>
</comment>
<dbReference type="Ensembl" id="ENSPTRT00000083847.1">
    <property type="protein sequence ID" value="ENSPTRP00000065100.1"/>
    <property type="gene ID" value="ENSPTRG00000030043.4"/>
</dbReference>
<evidence type="ECO:0000313" key="14">
    <source>
        <dbReference type="Ensembl" id="ENSPTRP00000065100.1"/>
    </source>
</evidence>
<gene>
    <name evidence="14" type="primary">UBC</name>
</gene>
<protein>
    <submittedName>
        <fullName evidence="14">Ubiquitin C</fullName>
    </submittedName>
</protein>
<feature type="domain" description="Ubiquitin-like" evidence="13">
    <location>
        <begin position="1"/>
        <end position="76"/>
    </location>
</feature>
<evidence type="ECO:0000256" key="8">
    <source>
        <dbReference type="ARBA" id="ARBA00022787"/>
    </source>
</evidence>
<evidence type="ECO:0000256" key="6">
    <source>
        <dbReference type="ARBA" id="ARBA00022499"/>
    </source>
</evidence>
<sequence length="179" mass="20110">MQIFVKTLTGKTITLEVEPSDTIENVKAKIQDKEGIPPDQQRLIFAGKQLEDGRTLSDYNIQKESTLHLVLRLRGGMQIFVKTLTGKTITLEVEPSDTIENVKAKIQDKEGIPPDQQRLILLENKSTLHLCSVSEVGCNLREDTALGKTITLEVEPRTPSRTSKQRSKTRKAFLLTAER</sequence>